<dbReference type="Gene3D" id="1.25.40.90">
    <property type="match status" value="1"/>
</dbReference>
<dbReference type="Ensembl" id="ENSACOT00000014472.1">
    <property type="protein sequence ID" value="ENSACOP00000013981.1"/>
    <property type="gene ID" value="ENSACOG00000009700.1"/>
</dbReference>
<dbReference type="SUPFAM" id="SSF48464">
    <property type="entry name" value="ENTH/VHS domain"/>
    <property type="match status" value="1"/>
</dbReference>
<organism evidence="1 2">
    <name type="scientific">Amazona collaria</name>
    <name type="common">yellow-billed parrot</name>
    <dbReference type="NCBI Taxonomy" id="241587"/>
    <lineage>
        <taxon>Eukaryota</taxon>
        <taxon>Metazoa</taxon>
        <taxon>Chordata</taxon>
        <taxon>Craniata</taxon>
        <taxon>Vertebrata</taxon>
        <taxon>Euteleostomi</taxon>
        <taxon>Archelosauria</taxon>
        <taxon>Archosauria</taxon>
        <taxon>Dinosauria</taxon>
        <taxon>Saurischia</taxon>
        <taxon>Theropoda</taxon>
        <taxon>Coelurosauria</taxon>
        <taxon>Aves</taxon>
        <taxon>Neognathae</taxon>
        <taxon>Neoaves</taxon>
        <taxon>Telluraves</taxon>
        <taxon>Australaves</taxon>
        <taxon>Psittaciformes</taxon>
        <taxon>Psittacidae</taxon>
        <taxon>Amazona</taxon>
    </lineage>
</organism>
<proteinExistence type="predicted"/>
<accession>A0A8B9FUW6</accession>
<keyword evidence="2" id="KW-1185">Reference proteome</keyword>
<reference evidence="1" key="1">
    <citation type="submission" date="2025-08" db="UniProtKB">
        <authorList>
            <consortium name="Ensembl"/>
        </authorList>
    </citation>
    <scope>IDENTIFICATION</scope>
</reference>
<dbReference type="AlphaFoldDB" id="A0A8B9FUW6"/>
<evidence type="ECO:0000313" key="1">
    <source>
        <dbReference type="Ensembl" id="ENSACOP00000013981.1"/>
    </source>
</evidence>
<name>A0A8B9FUW6_9PSIT</name>
<protein>
    <submittedName>
        <fullName evidence="1">Uncharacterized protein</fullName>
    </submittedName>
</protein>
<evidence type="ECO:0000313" key="2">
    <source>
        <dbReference type="Proteomes" id="UP000694522"/>
    </source>
</evidence>
<dbReference type="Proteomes" id="UP000694522">
    <property type="component" value="Unplaced"/>
</dbReference>
<reference evidence="1" key="2">
    <citation type="submission" date="2025-09" db="UniProtKB">
        <authorList>
            <consortium name="Ensembl"/>
        </authorList>
    </citation>
    <scope>IDENTIFICATION</scope>
</reference>
<dbReference type="InterPro" id="IPR008942">
    <property type="entry name" value="ENTH_VHS"/>
</dbReference>
<sequence>AEEDSPRQAEAAAQEDAYCKYRPLLEQLTYNSKRHIDVLTTLAKENMCFTKDTLSLIEAQITKAFISSFPAAFQYFCYFFPPAPEIGQGK</sequence>